<organism evidence="2 3">
    <name type="scientific">Capsaspora owczarzaki (strain ATCC 30864)</name>
    <dbReference type="NCBI Taxonomy" id="595528"/>
    <lineage>
        <taxon>Eukaryota</taxon>
        <taxon>Filasterea</taxon>
        <taxon>Capsaspora</taxon>
    </lineage>
</organism>
<dbReference type="OrthoDB" id="24630at2759"/>
<evidence type="ECO:0000259" key="1">
    <source>
        <dbReference type="PROSITE" id="PS51112"/>
    </source>
</evidence>
<dbReference type="STRING" id="595528.A0A0D2VVX1"/>
<dbReference type="PROSITE" id="PS51112">
    <property type="entry name" value="AMMECR1"/>
    <property type="match status" value="1"/>
</dbReference>
<gene>
    <name evidence="2" type="ORF">CAOG_008939</name>
</gene>
<dbReference type="eggNOG" id="KOG3274">
    <property type="taxonomic scope" value="Eukaryota"/>
</dbReference>
<sequence length="214" mass="24275">MSATTTTALSADLCRYCFDTLSNHFSSRHPVAPPSFGNESYPLFVTWNMLNKGHSHPTSSEDAHSEHSYALRGCIGTFSARPLHDGLAEFSLRSALKDRRFSPISEKELPHLTCGVSLLINFEDAADYLDWEIGVHGIWIEFVTEGGYKETATYLPEVMPEQGWTKIEAIDSLLRKGGYRAKITEEVRSNIKLTRYQSVKFRMTHPEYLRLRAK</sequence>
<dbReference type="NCBIfam" id="TIGR00296">
    <property type="entry name" value="TIGR00296 family protein"/>
    <property type="match status" value="1"/>
</dbReference>
<dbReference type="Gene3D" id="3.30.700.20">
    <property type="entry name" value="Hypothetical protein ph0010, domain 1"/>
    <property type="match status" value="1"/>
</dbReference>
<dbReference type="SUPFAM" id="SSF143447">
    <property type="entry name" value="AMMECR1-like"/>
    <property type="match status" value="1"/>
</dbReference>
<feature type="domain" description="AMMECR1" evidence="1">
    <location>
        <begin position="2"/>
        <end position="212"/>
    </location>
</feature>
<dbReference type="AlphaFoldDB" id="A0A0D2VVX1"/>
<dbReference type="PANTHER" id="PTHR13016">
    <property type="entry name" value="AMMECR1 HOMOLOG"/>
    <property type="match status" value="1"/>
</dbReference>
<dbReference type="FunCoup" id="A0A0D2VVX1">
    <property type="interactions" value="481"/>
</dbReference>
<name>A0A0D2VVX1_CAPO3</name>
<dbReference type="PhylomeDB" id="A0A0D2VVX1"/>
<dbReference type="InterPro" id="IPR027485">
    <property type="entry name" value="AMMECR1_N"/>
</dbReference>
<dbReference type="OMA" id="LFITWNK"/>
<dbReference type="RefSeq" id="XP_011270610.1">
    <property type="nucleotide sequence ID" value="XM_011272308.1"/>
</dbReference>
<dbReference type="EMBL" id="KE346369">
    <property type="protein sequence ID" value="KJE95622.1"/>
    <property type="molecule type" value="Genomic_DNA"/>
</dbReference>
<accession>A0A0D2VVX1</accession>
<reference evidence="3" key="1">
    <citation type="submission" date="2011-02" db="EMBL/GenBank/DDBJ databases">
        <title>The Genome Sequence of Capsaspora owczarzaki ATCC 30864.</title>
        <authorList>
            <person name="Russ C."/>
            <person name="Cuomo C."/>
            <person name="Burger G."/>
            <person name="Gray M.W."/>
            <person name="Holland P.W.H."/>
            <person name="King N."/>
            <person name="Lang F.B.F."/>
            <person name="Roger A.J."/>
            <person name="Ruiz-Trillo I."/>
            <person name="Young S.K."/>
            <person name="Zeng Q."/>
            <person name="Gargeya S."/>
            <person name="Alvarado L."/>
            <person name="Berlin A."/>
            <person name="Chapman S.B."/>
            <person name="Chen Z."/>
            <person name="Freedman E."/>
            <person name="Gellesch M."/>
            <person name="Goldberg J."/>
            <person name="Griggs A."/>
            <person name="Gujja S."/>
            <person name="Heilman E."/>
            <person name="Heiman D."/>
            <person name="Howarth C."/>
            <person name="Mehta T."/>
            <person name="Neiman D."/>
            <person name="Pearson M."/>
            <person name="Roberts A."/>
            <person name="Saif S."/>
            <person name="Shea T."/>
            <person name="Shenoy N."/>
            <person name="Sisk P."/>
            <person name="Stolte C."/>
            <person name="Sykes S."/>
            <person name="White J."/>
            <person name="Yandava C."/>
            <person name="Haas B."/>
            <person name="Nusbaum C."/>
            <person name="Birren B."/>
        </authorList>
    </citation>
    <scope>NUCLEOTIDE SEQUENCE</scope>
    <source>
        <strain evidence="3">ATCC 30864</strain>
    </source>
</reference>
<dbReference type="InterPro" id="IPR002733">
    <property type="entry name" value="AMMECR1_domain"/>
</dbReference>
<dbReference type="Proteomes" id="UP000008743">
    <property type="component" value="Unassembled WGS sequence"/>
</dbReference>
<evidence type="ECO:0000313" key="2">
    <source>
        <dbReference type="EMBL" id="KJE95622.1"/>
    </source>
</evidence>
<dbReference type="InterPro" id="IPR023473">
    <property type="entry name" value="AMMECR1"/>
</dbReference>
<protein>
    <recommendedName>
        <fullName evidence="1">AMMECR1 domain-containing protein</fullName>
    </recommendedName>
</protein>
<keyword evidence="3" id="KW-1185">Reference proteome</keyword>
<dbReference type="PANTHER" id="PTHR13016:SF0">
    <property type="entry name" value="AMME SYNDROME CANDIDATE GENE 1 PROTEIN"/>
    <property type="match status" value="1"/>
</dbReference>
<evidence type="ECO:0000313" key="3">
    <source>
        <dbReference type="Proteomes" id="UP000008743"/>
    </source>
</evidence>
<proteinExistence type="predicted"/>
<dbReference type="InterPro" id="IPR036071">
    <property type="entry name" value="AMMECR1_dom_sf"/>
</dbReference>
<dbReference type="InParanoid" id="A0A0D2VVX1"/>
<dbReference type="Pfam" id="PF01871">
    <property type="entry name" value="AMMECR1"/>
    <property type="match status" value="1"/>
</dbReference>